<keyword evidence="2" id="KW-1185">Reference proteome</keyword>
<dbReference type="EMBL" id="CP006868">
    <property type="protein sequence ID" value="UXD22081.1"/>
    <property type="molecule type" value="Genomic_DNA"/>
</dbReference>
<evidence type="ECO:0000313" key="2">
    <source>
        <dbReference type="Proteomes" id="UP001063698"/>
    </source>
</evidence>
<evidence type="ECO:0000313" key="1">
    <source>
        <dbReference type="EMBL" id="UXD22081.1"/>
    </source>
</evidence>
<dbReference type="AlphaFoldDB" id="A0A977PJT7"/>
<reference evidence="1" key="1">
    <citation type="submission" date="2013-11" db="EMBL/GenBank/DDBJ databases">
        <title>Comparative genomics of Ignicoccus.</title>
        <authorList>
            <person name="Podar M."/>
        </authorList>
    </citation>
    <scope>NUCLEOTIDE SEQUENCE</scope>
    <source>
        <strain evidence="1">DSM 13166</strain>
    </source>
</reference>
<name>A0A977PJT7_9CREN</name>
<proteinExistence type="predicted"/>
<gene>
    <name evidence="1" type="ORF">IPA_01470</name>
</gene>
<dbReference type="Proteomes" id="UP001063698">
    <property type="component" value="Chromosome"/>
</dbReference>
<protein>
    <submittedName>
        <fullName evidence="1">Uncharacterized protein</fullName>
    </submittedName>
</protein>
<accession>A0A977PJT7</accession>
<sequence>MNKLDKTVTLLGAMVETLDKSLNLKAKEIIIKGENGSLKITFDGNKLRYEMTH</sequence>
<organism evidence="1 2">
    <name type="scientific">Ignicoccus pacificus DSM 13166</name>
    <dbReference type="NCBI Taxonomy" id="940294"/>
    <lineage>
        <taxon>Archaea</taxon>
        <taxon>Thermoproteota</taxon>
        <taxon>Thermoprotei</taxon>
        <taxon>Desulfurococcales</taxon>
        <taxon>Desulfurococcaceae</taxon>
        <taxon>Ignicoccus</taxon>
    </lineage>
</organism>
<dbReference type="KEGG" id="ipc:IPA_01470"/>